<evidence type="ECO:0000313" key="10">
    <source>
        <dbReference type="Ensembl" id="ENSGWIP00000028299.1"/>
    </source>
</evidence>
<feature type="active site" description="Nucleophile" evidence="6">
    <location>
        <position position="43"/>
    </location>
</feature>
<evidence type="ECO:0000256" key="9">
    <source>
        <dbReference type="SAM" id="SignalP"/>
    </source>
</evidence>
<dbReference type="InterPro" id="IPR006384">
    <property type="entry name" value="HAD_hydro_PyrdxlP_Pase-like"/>
</dbReference>
<comment type="cofactor">
    <cofactor evidence="1 8">
        <name>Mg(2+)</name>
        <dbReference type="ChEBI" id="CHEBI:18420"/>
    </cofactor>
</comment>
<evidence type="ECO:0000256" key="8">
    <source>
        <dbReference type="PIRSR" id="PIRSR031051-3"/>
    </source>
</evidence>
<feature type="binding site" evidence="8">
    <location>
        <position position="216"/>
    </location>
    <ligand>
        <name>Mg(2+)</name>
        <dbReference type="ChEBI" id="CHEBI:18420"/>
    </ligand>
</feature>
<accession>A0A8C5GCJ5</accession>
<dbReference type="NCBIfam" id="TIGR01489">
    <property type="entry name" value="DKMTPPase-SF"/>
    <property type="match status" value="1"/>
</dbReference>
<reference evidence="10" key="1">
    <citation type="submission" date="2020-06" db="EMBL/GenBank/DDBJ databases">
        <authorList>
            <consortium name="Wellcome Sanger Institute Data Sharing"/>
        </authorList>
    </citation>
    <scope>NUCLEOTIDE SEQUENCE [LARGE SCALE GENOMIC DNA]</scope>
</reference>
<dbReference type="Proteomes" id="UP000694680">
    <property type="component" value="Chromosome 19"/>
</dbReference>
<dbReference type="InterPro" id="IPR023214">
    <property type="entry name" value="HAD_sf"/>
</dbReference>
<dbReference type="Gene3D" id="3.40.50.1000">
    <property type="entry name" value="HAD superfamily/HAD-like"/>
    <property type="match status" value="1"/>
</dbReference>
<dbReference type="GO" id="GO:0046872">
    <property type="term" value="F:metal ion binding"/>
    <property type="evidence" value="ECO:0007669"/>
    <property type="project" value="UniProtKB-KW"/>
</dbReference>
<feature type="chain" id="PRO_5034193201" evidence="9">
    <location>
        <begin position="26"/>
        <end position="280"/>
    </location>
</feature>
<evidence type="ECO:0000256" key="6">
    <source>
        <dbReference type="PIRSR" id="PIRSR031051-1"/>
    </source>
</evidence>
<feature type="binding site" evidence="7">
    <location>
        <position position="54"/>
    </location>
    <ligand>
        <name>substrate</name>
    </ligand>
</feature>
<dbReference type="NCBIfam" id="TIGR01488">
    <property type="entry name" value="HAD-SF-IB"/>
    <property type="match status" value="1"/>
</dbReference>
<dbReference type="AlphaFoldDB" id="A0A8C5GCJ5"/>
<comment type="similarity">
    <text evidence="2">Belongs to the HAD-like hydrolase superfamily. PHOSPHO family.</text>
</comment>
<sequence>VCQMTSPPLLFSLVVLSNLMDSSHSFPNSKERKAMHRFLVLFDFDDTIIAESSDNAVQRASPDLQFPLWLTSSYREGYYNEFMQKVLAYMAEQGVSKDSIQAAIEGIPPNRGFLDLFQFLQSHKQYFEMVVVSDANMYFIESWLKHEGVRHLFTKVFTNPASFDDTGRLVLRPFHSHSCARCPSNMCKQVILREYLSLRQKERGGTPFERVFYVGDGANDMCPCLALGPHDTAFSRRNFPMHELLEEMQKSQTEMFKANMVPWVSGEDIVNCLKKIMEER</sequence>
<feature type="binding site" evidence="8">
    <location>
        <position position="43"/>
    </location>
    <ligand>
        <name>Mg(2+)</name>
        <dbReference type="ChEBI" id="CHEBI:18420"/>
    </ligand>
</feature>
<evidence type="ECO:0000256" key="1">
    <source>
        <dbReference type="ARBA" id="ARBA00001946"/>
    </source>
</evidence>
<evidence type="ECO:0000313" key="11">
    <source>
        <dbReference type="Proteomes" id="UP000694680"/>
    </source>
</evidence>
<keyword evidence="5 8" id="KW-0460">Magnesium</keyword>
<feature type="binding site" evidence="7">
    <location>
        <position position="134"/>
    </location>
    <ligand>
        <name>substrate</name>
    </ligand>
</feature>
<dbReference type="SUPFAM" id="SSF56784">
    <property type="entry name" value="HAD-like"/>
    <property type="match status" value="1"/>
</dbReference>
<keyword evidence="9" id="KW-0732">Signal</keyword>
<dbReference type="InterPro" id="IPR036412">
    <property type="entry name" value="HAD-like_sf"/>
</dbReference>
<feature type="active site" description="Proton donor" evidence="6">
    <location>
        <position position="45"/>
    </location>
</feature>
<proteinExistence type="inferred from homology"/>
<dbReference type="InterPro" id="IPR016965">
    <property type="entry name" value="Pase_PHOSPHO-typ"/>
</dbReference>
<dbReference type="PANTHER" id="PTHR20889:SF2">
    <property type="entry name" value="PHOSPHOETHANOLAMINE_PHOSPHOCHOLINE PHOSPHATASE"/>
    <property type="match status" value="1"/>
</dbReference>
<keyword evidence="3 8" id="KW-0479">Metal-binding</keyword>
<dbReference type="PANTHER" id="PTHR20889">
    <property type="entry name" value="PHOSPHATASE, ORPHAN 1, 2"/>
    <property type="match status" value="1"/>
</dbReference>
<feature type="signal peptide" evidence="9">
    <location>
        <begin position="1"/>
        <end position="25"/>
    </location>
</feature>
<evidence type="ECO:0000256" key="4">
    <source>
        <dbReference type="ARBA" id="ARBA00022801"/>
    </source>
</evidence>
<evidence type="ECO:0000256" key="3">
    <source>
        <dbReference type="ARBA" id="ARBA00022723"/>
    </source>
</evidence>
<dbReference type="Ensembl" id="ENSGWIT00000030865.1">
    <property type="protein sequence ID" value="ENSGWIP00000028299.1"/>
    <property type="gene ID" value="ENSGWIG00000014770.1"/>
</dbReference>
<protein>
    <submittedName>
        <fullName evidence="10">Phosphoethanolamine/phosphocholine phosphatase 1</fullName>
    </submittedName>
</protein>
<dbReference type="GO" id="GO:0016791">
    <property type="term" value="F:phosphatase activity"/>
    <property type="evidence" value="ECO:0007669"/>
    <property type="project" value="InterPro"/>
</dbReference>
<feature type="binding site" evidence="8">
    <location>
        <position position="45"/>
    </location>
    <ligand>
        <name>Mg(2+)</name>
        <dbReference type="ChEBI" id="CHEBI:18420"/>
    </ligand>
</feature>
<evidence type="ECO:0000256" key="7">
    <source>
        <dbReference type="PIRSR" id="PIRSR031051-2"/>
    </source>
</evidence>
<organism evidence="10 11">
    <name type="scientific">Gouania willdenowi</name>
    <name type="common">Blunt-snouted clingfish</name>
    <name type="synonym">Lepadogaster willdenowi</name>
    <dbReference type="NCBI Taxonomy" id="441366"/>
    <lineage>
        <taxon>Eukaryota</taxon>
        <taxon>Metazoa</taxon>
        <taxon>Chordata</taxon>
        <taxon>Craniata</taxon>
        <taxon>Vertebrata</taxon>
        <taxon>Euteleostomi</taxon>
        <taxon>Actinopterygii</taxon>
        <taxon>Neopterygii</taxon>
        <taxon>Teleostei</taxon>
        <taxon>Neoteleostei</taxon>
        <taxon>Acanthomorphata</taxon>
        <taxon>Ovalentaria</taxon>
        <taxon>Blenniimorphae</taxon>
        <taxon>Blenniiformes</taxon>
        <taxon>Gobiesocoidei</taxon>
        <taxon>Gobiesocidae</taxon>
        <taxon>Gobiesocinae</taxon>
        <taxon>Gouania</taxon>
    </lineage>
</organism>
<keyword evidence="11" id="KW-1185">Reference proteome</keyword>
<reference evidence="10" key="2">
    <citation type="submission" date="2025-08" db="UniProtKB">
        <authorList>
            <consortium name="Ensembl"/>
        </authorList>
    </citation>
    <scope>IDENTIFICATION</scope>
</reference>
<keyword evidence="4" id="KW-0378">Hydrolase</keyword>
<dbReference type="Pfam" id="PF06888">
    <property type="entry name" value="Put_Phosphatase"/>
    <property type="match status" value="1"/>
</dbReference>
<evidence type="ECO:0000256" key="2">
    <source>
        <dbReference type="ARBA" id="ARBA00008541"/>
    </source>
</evidence>
<evidence type="ECO:0000256" key="5">
    <source>
        <dbReference type="ARBA" id="ARBA00022842"/>
    </source>
</evidence>
<name>A0A8C5GCJ5_GOUWI</name>
<dbReference type="PIRSF" id="PIRSF031051">
    <property type="entry name" value="PyrdxlP_Pase_PHOSPHO2"/>
    <property type="match status" value="1"/>
</dbReference>
<reference evidence="10" key="3">
    <citation type="submission" date="2025-09" db="UniProtKB">
        <authorList>
            <consortium name="Ensembl"/>
        </authorList>
    </citation>
    <scope>IDENTIFICATION</scope>
</reference>